<dbReference type="AlphaFoldDB" id="A0A3N2RDG4"/>
<feature type="transmembrane region" description="Helical" evidence="1">
    <location>
        <begin position="128"/>
        <end position="144"/>
    </location>
</feature>
<feature type="transmembrane region" description="Helical" evidence="1">
    <location>
        <begin position="330"/>
        <end position="351"/>
    </location>
</feature>
<dbReference type="PANTHER" id="PTHR30590">
    <property type="entry name" value="INNER MEMBRANE PROTEIN"/>
    <property type="match status" value="1"/>
</dbReference>
<feature type="transmembrane region" description="Helical" evidence="1">
    <location>
        <begin position="149"/>
        <end position="168"/>
    </location>
</feature>
<feature type="domain" description="DUF418" evidence="2">
    <location>
        <begin position="230"/>
        <end position="397"/>
    </location>
</feature>
<dbReference type="PANTHER" id="PTHR30590:SF2">
    <property type="entry name" value="INNER MEMBRANE PROTEIN"/>
    <property type="match status" value="1"/>
</dbReference>
<dbReference type="InterPro" id="IPR052529">
    <property type="entry name" value="Bact_Transport_Assoc"/>
</dbReference>
<reference evidence="3 4" key="1">
    <citation type="submission" date="2018-10" db="EMBL/GenBank/DDBJ databases">
        <title>The genome of Lysobacter enzymogenes OH11.</title>
        <authorList>
            <person name="Liu F."/>
            <person name="Zhao Y."/>
            <person name="Qian G."/>
            <person name="Chen Y."/>
            <person name="Xu H."/>
        </authorList>
    </citation>
    <scope>NUCLEOTIDE SEQUENCE [LARGE SCALE GENOMIC DNA]</scope>
    <source>
        <strain evidence="3 4">OH11</strain>
    </source>
</reference>
<protein>
    <submittedName>
        <fullName evidence="3">DUF418 domain-containing protein</fullName>
    </submittedName>
</protein>
<evidence type="ECO:0000313" key="3">
    <source>
        <dbReference type="EMBL" id="ROU05522.1"/>
    </source>
</evidence>
<dbReference type="RefSeq" id="WP_123648640.1">
    <property type="nucleotide sequence ID" value="NZ_RCTY01000044.1"/>
</dbReference>
<evidence type="ECO:0000259" key="2">
    <source>
        <dbReference type="Pfam" id="PF04235"/>
    </source>
</evidence>
<dbReference type="EMBL" id="RCTY01000044">
    <property type="protein sequence ID" value="ROU05522.1"/>
    <property type="molecule type" value="Genomic_DNA"/>
</dbReference>
<feature type="transmembrane region" description="Helical" evidence="1">
    <location>
        <begin position="206"/>
        <end position="227"/>
    </location>
</feature>
<sequence length="417" mass="46002">MQLPIANAPPADLPAEQRLDAIDALRGFALAGVLLSNLRDFSLYTLIEESAQARGERWLQMLLAALLDAKAMTVFALLFGVGFALQLERADRGSAADRAQARRRYAWRLCLLLGFGLLHAAFWYGDILRYYAVLGLLLLPLARCRPATLAMLGVLVAVFATALLQPFMRPWSAQFAPAAQAAAAARAAFESPRWAVMLAGNRDYDLWLHATAWSLPFFTLGRLLLGMAIGRAGWLQRPQQHLRAWRRLLAWSLPTGLILAVYFLFRDFGGLGPELFGLDGDAARALSRLLRNLAYLSLGLGYVAGFVLLFQRPRARRWLGWLAPVGRMALSNYLAQTALGLALFYGVGAGVGPRYGLAGVLVAFAAVFAAQAALSHWWLRRFRYGPLEWIWRCLTYRRALPLRRAPAGAAAPEPARG</sequence>
<gene>
    <name evidence="3" type="ORF">D9T17_17615</name>
</gene>
<feature type="transmembrane region" description="Helical" evidence="1">
    <location>
        <begin position="293"/>
        <end position="310"/>
    </location>
</feature>
<comment type="caution">
    <text evidence="3">The sequence shown here is derived from an EMBL/GenBank/DDBJ whole genome shotgun (WGS) entry which is preliminary data.</text>
</comment>
<accession>A0A3N2RDG4</accession>
<dbReference type="InterPro" id="IPR007349">
    <property type="entry name" value="DUF418"/>
</dbReference>
<feature type="transmembrane region" description="Helical" evidence="1">
    <location>
        <begin position="105"/>
        <end position="122"/>
    </location>
</feature>
<evidence type="ECO:0000313" key="4">
    <source>
        <dbReference type="Proteomes" id="UP000275910"/>
    </source>
</evidence>
<organism evidence="3 4">
    <name type="scientific">Lysobacter enzymogenes</name>
    <dbReference type="NCBI Taxonomy" id="69"/>
    <lineage>
        <taxon>Bacteria</taxon>
        <taxon>Pseudomonadati</taxon>
        <taxon>Pseudomonadota</taxon>
        <taxon>Gammaproteobacteria</taxon>
        <taxon>Lysobacterales</taxon>
        <taxon>Lysobacteraceae</taxon>
        <taxon>Lysobacter</taxon>
    </lineage>
</organism>
<feature type="transmembrane region" description="Helical" evidence="1">
    <location>
        <begin position="357"/>
        <end position="379"/>
    </location>
</feature>
<evidence type="ECO:0000256" key="1">
    <source>
        <dbReference type="SAM" id="Phobius"/>
    </source>
</evidence>
<feature type="transmembrane region" description="Helical" evidence="1">
    <location>
        <begin position="248"/>
        <end position="265"/>
    </location>
</feature>
<feature type="transmembrane region" description="Helical" evidence="1">
    <location>
        <begin position="58"/>
        <end position="85"/>
    </location>
</feature>
<dbReference type="Proteomes" id="UP000275910">
    <property type="component" value="Unassembled WGS sequence"/>
</dbReference>
<proteinExistence type="predicted"/>
<keyword evidence="1" id="KW-1133">Transmembrane helix</keyword>
<dbReference type="Pfam" id="PF04235">
    <property type="entry name" value="DUF418"/>
    <property type="match status" value="1"/>
</dbReference>
<keyword evidence="1" id="KW-0472">Membrane</keyword>
<keyword evidence="1" id="KW-0812">Transmembrane</keyword>
<name>A0A3N2RDG4_LYSEN</name>